<evidence type="ECO:0000259" key="3">
    <source>
        <dbReference type="SMART" id="SM00418"/>
    </source>
</evidence>
<feature type="compositionally biased region" description="Polar residues" evidence="2">
    <location>
        <begin position="184"/>
        <end position="194"/>
    </location>
</feature>
<dbReference type="RefSeq" id="WP_070146684.1">
    <property type="nucleotide sequence ID" value="NZ_LXLX01000034.1"/>
</dbReference>
<organism evidence="4 5">
    <name type="scientific">Bacillus mycoides</name>
    <dbReference type="NCBI Taxonomy" id="1405"/>
    <lineage>
        <taxon>Bacteria</taxon>
        <taxon>Bacillati</taxon>
        <taxon>Bacillota</taxon>
        <taxon>Bacilli</taxon>
        <taxon>Bacillales</taxon>
        <taxon>Bacillaceae</taxon>
        <taxon>Bacillus</taxon>
        <taxon>Bacillus cereus group</taxon>
    </lineage>
</organism>
<evidence type="ECO:0000256" key="2">
    <source>
        <dbReference type="SAM" id="MobiDB-lite"/>
    </source>
</evidence>
<sequence length="194" mass="22166">MKYEMILESSEQIHALSHPLRQRILSILSSRELTNKQISEALGETAPKVHFHVKELLNAGIIKLTKEEIHGSIVEKKYAASARSFRLSSSLELSKVDEHKLYESTFHETYRNLIESIDYYEGALSNSQIFQQQVLLTSEEVNSIHHHLSAIHEILNRSQTEKKKAAEHPSPFSLSYFFHPTPPVSQSSNLKDES</sequence>
<evidence type="ECO:0000313" key="4">
    <source>
        <dbReference type="EMBL" id="OFD92360.1"/>
    </source>
</evidence>
<dbReference type="CDD" id="cd00090">
    <property type="entry name" value="HTH_ARSR"/>
    <property type="match status" value="1"/>
</dbReference>
<dbReference type="Gene3D" id="1.10.10.10">
    <property type="entry name" value="Winged helix-like DNA-binding domain superfamily/Winged helix DNA-binding domain"/>
    <property type="match status" value="1"/>
</dbReference>
<name>A0A1E8BM45_BACMY</name>
<evidence type="ECO:0000313" key="5">
    <source>
        <dbReference type="Proteomes" id="UP000175835"/>
    </source>
</evidence>
<dbReference type="AlphaFoldDB" id="A0A1E8BM45"/>
<dbReference type="SMART" id="SM00418">
    <property type="entry name" value="HTH_ARSR"/>
    <property type="match status" value="1"/>
</dbReference>
<evidence type="ECO:0000256" key="1">
    <source>
        <dbReference type="ARBA" id="ARBA00023125"/>
    </source>
</evidence>
<feature type="region of interest" description="Disordered" evidence="2">
    <location>
        <begin position="173"/>
        <end position="194"/>
    </location>
</feature>
<protein>
    <recommendedName>
        <fullName evidence="3">HTH arsR-type domain-containing protein</fullName>
    </recommendedName>
</protein>
<dbReference type="InterPro" id="IPR036390">
    <property type="entry name" value="WH_DNA-bd_sf"/>
</dbReference>
<dbReference type="Pfam" id="PF12840">
    <property type="entry name" value="HTH_20"/>
    <property type="match status" value="1"/>
</dbReference>
<dbReference type="EMBL" id="LXLX01000034">
    <property type="protein sequence ID" value="OFD92360.1"/>
    <property type="molecule type" value="Genomic_DNA"/>
</dbReference>
<dbReference type="InterPro" id="IPR001845">
    <property type="entry name" value="HTH_ArsR_DNA-bd_dom"/>
</dbReference>
<feature type="domain" description="HTH arsR-type" evidence="3">
    <location>
        <begin position="11"/>
        <end position="115"/>
    </location>
</feature>
<dbReference type="InterPro" id="IPR011991">
    <property type="entry name" value="ArsR-like_HTH"/>
</dbReference>
<dbReference type="SUPFAM" id="SSF46785">
    <property type="entry name" value="Winged helix' DNA-binding domain"/>
    <property type="match status" value="1"/>
</dbReference>
<dbReference type="InterPro" id="IPR036388">
    <property type="entry name" value="WH-like_DNA-bd_sf"/>
</dbReference>
<accession>A0A1E8BM45</accession>
<comment type="caution">
    <text evidence="4">The sequence shown here is derived from an EMBL/GenBank/DDBJ whole genome shotgun (WGS) entry which is preliminary data.</text>
</comment>
<reference evidence="4 5" key="1">
    <citation type="submission" date="2016-05" db="EMBL/GenBank/DDBJ databases">
        <title>Bacillus thuringiensis and Bacillus weihenstephanensis as novel biocontrol agents of wilt causing Verticillium species.</title>
        <authorList>
            <person name="Hollensteiner J."/>
            <person name="Wemheuer F."/>
            <person name="Harting R."/>
            <person name="Kolarzyk A."/>
            <person name="Diaz-Valerio S."/>
            <person name="Poehlein A."/>
            <person name="Brzuszkiewicz E."/>
            <person name="Nesemann K."/>
            <person name="Braus-Stromeyer S."/>
            <person name="Braus G."/>
            <person name="Daniel R."/>
            <person name="Liesegang H."/>
        </authorList>
    </citation>
    <scope>NUCLEOTIDE SEQUENCE [LARGE SCALE GENOMIC DNA]</scope>
    <source>
        <strain evidence="4 5">GOE11</strain>
    </source>
</reference>
<dbReference type="Proteomes" id="UP000175835">
    <property type="component" value="Unassembled WGS sequence"/>
</dbReference>
<dbReference type="GO" id="GO:0003677">
    <property type="term" value="F:DNA binding"/>
    <property type="evidence" value="ECO:0007669"/>
    <property type="project" value="UniProtKB-KW"/>
</dbReference>
<gene>
    <name evidence="4" type="ORF">BWGOE11_31040</name>
</gene>
<keyword evidence="1" id="KW-0238">DNA-binding</keyword>
<proteinExistence type="predicted"/>
<dbReference type="PATRIC" id="fig|86662.28.peg.3185"/>
<dbReference type="GO" id="GO:0003700">
    <property type="term" value="F:DNA-binding transcription factor activity"/>
    <property type="evidence" value="ECO:0007669"/>
    <property type="project" value="InterPro"/>
</dbReference>